<dbReference type="Pfam" id="PF12799">
    <property type="entry name" value="LRR_4"/>
    <property type="match status" value="1"/>
</dbReference>
<keyword evidence="3" id="KW-0812">Transmembrane</keyword>
<evidence type="ECO:0000256" key="2">
    <source>
        <dbReference type="ARBA" id="ARBA00022737"/>
    </source>
</evidence>
<feature type="domain" description="Protein kinase" evidence="4">
    <location>
        <begin position="1"/>
        <end position="280"/>
    </location>
</feature>
<organism evidence="5 6">
    <name type="scientific">Faecalicatena acetigenes</name>
    <dbReference type="NCBI Taxonomy" id="2981790"/>
    <lineage>
        <taxon>Bacteria</taxon>
        <taxon>Bacillati</taxon>
        <taxon>Bacillota</taxon>
        <taxon>Clostridia</taxon>
        <taxon>Lachnospirales</taxon>
        <taxon>Lachnospiraceae</taxon>
        <taxon>Faecalicatena</taxon>
    </lineage>
</organism>
<name>A0ABT2T9C3_9FIRM</name>
<keyword evidence="6" id="KW-1185">Reference proteome</keyword>
<dbReference type="SMART" id="SM00220">
    <property type="entry name" value="S_TKc"/>
    <property type="match status" value="1"/>
</dbReference>
<dbReference type="PROSITE" id="PS51450">
    <property type="entry name" value="LRR"/>
    <property type="match status" value="2"/>
</dbReference>
<dbReference type="InterPro" id="IPR032675">
    <property type="entry name" value="LRR_dom_sf"/>
</dbReference>
<evidence type="ECO:0000313" key="5">
    <source>
        <dbReference type="EMBL" id="MCU6746875.1"/>
    </source>
</evidence>
<comment type="caution">
    <text evidence="5">The sequence shown here is derived from an EMBL/GenBank/DDBJ whole genome shotgun (WGS) entry which is preliminary data.</text>
</comment>
<keyword evidence="5" id="KW-0418">Kinase</keyword>
<dbReference type="RefSeq" id="WP_267303999.1">
    <property type="nucleotide sequence ID" value="NZ_JAOQJX010000004.1"/>
</dbReference>
<keyword evidence="2" id="KW-0677">Repeat</keyword>
<dbReference type="Gene3D" id="3.80.10.10">
    <property type="entry name" value="Ribonuclease Inhibitor"/>
    <property type="match status" value="2"/>
</dbReference>
<dbReference type="GO" id="GO:0016301">
    <property type="term" value="F:kinase activity"/>
    <property type="evidence" value="ECO:0007669"/>
    <property type="project" value="UniProtKB-KW"/>
</dbReference>
<evidence type="ECO:0000256" key="1">
    <source>
        <dbReference type="ARBA" id="ARBA00022614"/>
    </source>
</evidence>
<dbReference type="InterPro" id="IPR011009">
    <property type="entry name" value="Kinase-like_dom_sf"/>
</dbReference>
<dbReference type="Gene3D" id="1.10.510.10">
    <property type="entry name" value="Transferase(Phosphotransferase) domain 1"/>
    <property type="match status" value="1"/>
</dbReference>
<keyword evidence="3" id="KW-0472">Membrane</keyword>
<evidence type="ECO:0000313" key="6">
    <source>
        <dbReference type="Proteomes" id="UP001652394"/>
    </source>
</evidence>
<dbReference type="Pfam" id="PF00069">
    <property type="entry name" value="Pkinase"/>
    <property type="match status" value="1"/>
</dbReference>
<dbReference type="InterPro" id="IPR050836">
    <property type="entry name" value="SDS22/Internalin_LRR"/>
</dbReference>
<keyword evidence="1" id="KW-0433">Leucine-rich repeat</keyword>
<reference evidence="5 6" key="1">
    <citation type="journal article" date="2021" name="ISME Commun">
        <title>Automated analysis of genomic sequences facilitates high-throughput and comprehensive description of bacteria.</title>
        <authorList>
            <person name="Hitch T.C.A."/>
        </authorList>
    </citation>
    <scope>NUCLEOTIDE SEQUENCE [LARGE SCALE GENOMIC DNA]</scope>
    <source>
        <strain evidence="5 6">H2_18</strain>
    </source>
</reference>
<feature type="transmembrane region" description="Helical" evidence="3">
    <location>
        <begin position="220"/>
        <end position="241"/>
    </location>
</feature>
<evidence type="ECO:0000256" key="3">
    <source>
        <dbReference type="SAM" id="Phobius"/>
    </source>
</evidence>
<dbReference type="InterPro" id="IPR001611">
    <property type="entry name" value="Leu-rich_rpt"/>
</dbReference>
<keyword evidence="3" id="KW-1133">Transmembrane helix</keyword>
<dbReference type="PANTHER" id="PTHR46652">
    <property type="entry name" value="LEUCINE-RICH REPEAT AND IQ DOMAIN-CONTAINING PROTEIN 1-RELATED"/>
    <property type="match status" value="1"/>
</dbReference>
<dbReference type="SUPFAM" id="SSF52058">
    <property type="entry name" value="L domain-like"/>
    <property type="match status" value="1"/>
</dbReference>
<dbReference type="EMBL" id="JAOQJX010000004">
    <property type="protein sequence ID" value="MCU6746875.1"/>
    <property type="molecule type" value="Genomic_DNA"/>
</dbReference>
<sequence length="572" mass="64383">MQDREGWPAVLKVQSSGRRDTLRQEYHLLQELRHPQIPRPLAYLEWKGKEYLVREYVEGVSLYELVTSQGHVPSNKVRTLTLSVCQALQYLHSQHPPIICRDVKPQNVILDPSGCCHLIDLGAARRHRPEKLEDTVFLGTQVTAPPEQFGYQQTDARSDVYSLGMLMRFLHTGHFDPVSTDSNFRFLDRVIRRCTAFDPKNRYASIRSVYRTLKYRQQRCVIAAAVSIICAAVILCLFQIYTPKMQPPSSLLEDALRQELQLDARASIPIERLDEVEQLLVCGQTLVGTLQEHEELANSTHDYYAEKTNHGDISDDDLELLAQCTNLQILVLDYQQITDLSPLSELPLEYLSLTGNQISNLTPLSALTRLQVLDLGENPVRSAEVLTGLPALRDITLEATGITSVDFFEGSDIQSLNVRSTWVTDFSPLESCSSLSRLIVGELPSGTAETLKGLTNLTELRLYSTPDVDLSYFVGFHKLQNLDLYGSTISHLDKLAQLPTLHYLNVGGTGINELSFLSRLPAITDVDLRKNPLTDLTPLSDCPWLTLLILSKEQQPLAEAQLSHTSFEIQYQ</sequence>
<proteinExistence type="predicted"/>
<evidence type="ECO:0000259" key="4">
    <source>
        <dbReference type="PROSITE" id="PS50011"/>
    </source>
</evidence>
<accession>A0ABT2T9C3</accession>
<dbReference type="InterPro" id="IPR000719">
    <property type="entry name" value="Prot_kinase_dom"/>
</dbReference>
<dbReference type="Proteomes" id="UP001652394">
    <property type="component" value="Unassembled WGS sequence"/>
</dbReference>
<keyword evidence="5" id="KW-0808">Transferase</keyword>
<gene>
    <name evidence="5" type="ORF">OCV51_04225</name>
</gene>
<dbReference type="PANTHER" id="PTHR46652:SF3">
    <property type="entry name" value="LEUCINE-RICH REPEAT-CONTAINING PROTEIN 9"/>
    <property type="match status" value="1"/>
</dbReference>
<dbReference type="InterPro" id="IPR025875">
    <property type="entry name" value="Leu-rich_rpt_4"/>
</dbReference>
<dbReference type="SUPFAM" id="SSF56112">
    <property type="entry name" value="Protein kinase-like (PK-like)"/>
    <property type="match status" value="1"/>
</dbReference>
<protein>
    <submittedName>
        <fullName evidence="5">Protein kinase</fullName>
    </submittedName>
</protein>
<dbReference type="PROSITE" id="PS50011">
    <property type="entry name" value="PROTEIN_KINASE_DOM"/>
    <property type="match status" value="1"/>
</dbReference>